<organism evidence="2 3">
    <name type="scientific">Alicyclobacillus fodiniaquatilis</name>
    <dbReference type="NCBI Taxonomy" id="1661150"/>
    <lineage>
        <taxon>Bacteria</taxon>
        <taxon>Bacillati</taxon>
        <taxon>Bacillota</taxon>
        <taxon>Bacilli</taxon>
        <taxon>Bacillales</taxon>
        <taxon>Alicyclobacillaceae</taxon>
        <taxon>Alicyclobacillus</taxon>
    </lineage>
</organism>
<feature type="domain" description="Methyltransferase" evidence="1">
    <location>
        <begin position="50"/>
        <end position="173"/>
    </location>
</feature>
<name>A0ABW4JC76_9BACL</name>
<dbReference type="GO" id="GO:0032259">
    <property type="term" value="P:methylation"/>
    <property type="evidence" value="ECO:0007669"/>
    <property type="project" value="UniProtKB-KW"/>
</dbReference>
<protein>
    <submittedName>
        <fullName evidence="2">Class I SAM-dependent methyltransferase</fullName>
        <ecNumber evidence="2">2.1.1.-</ecNumber>
    </submittedName>
</protein>
<accession>A0ABW4JC76</accession>
<dbReference type="Gene3D" id="3.40.50.150">
    <property type="entry name" value="Vaccinia Virus protein VP39"/>
    <property type="match status" value="1"/>
</dbReference>
<proteinExistence type="predicted"/>
<reference evidence="3" key="1">
    <citation type="journal article" date="2019" name="Int. J. Syst. Evol. Microbiol.">
        <title>The Global Catalogue of Microorganisms (GCM) 10K type strain sequencing project: providing services to taxonomists for standard genome sequencing and annotation.</title>
        <authorList>
            <consortium name="The Broad Institute Genomics Platform"/>
            <consortium name="The Broad Institute Genome Sequencing Center for Infectious Disease"/>
            <person name="Wu L."/>
            <person name="Ma J."/>
        </authorList>
    </citation>
    <scope>NUCLEOTIDE SEQUENCE [LARGE SCALE GENOMIC DNA]</scope>
    <source>
        <strain evidence="3">CGMCC 1.12286</strain>
    </source>
</reference>
<keyword evidence="3" id="KW-1185">Reference proteome</keyword>
<dbReference type="EMBL" id="JBHUCX010000013">
    <property type="protein sequence ID" value="MFD1673917.1"/>
    <property type="molecule type" value="Genomic_DNA"/>
</dbReference>
<dbReference type="PANTHER" id="PTHR43861">
    <property type="entry name" value="TRANS-ACONITATE 2-METHYLTRANSFERASE-RELATED"/>
    <property type="match status" value="1"/>
</dbReference>
<keyword evidence="2" id="KW-0489">Methyltransferase</keyword>
<dbReference type="EC" id="2.1.1.-" evidence="2"/>
<dbReference type="CDD" id="cd02440">
    <property type="entry name" value="AdoMet_MTases"/>
    <property type="match status" value="1"/>
</dbReference>
<dbReference type="RefSeq" id="WP_377941511.1">
    <property type="nucleotide sequence ID" value="NZ_JBHUCX010000013.1"/>
</dbReference>
<dbReference type="SUPFAM" id="SSF53335">
    <property type="entry name" value="S-adenosyl-L-methionine-dependent methyltransferases"/>
    <property type="match status" value="1"/>
</dbReference>
<evidence type="ECO:0000259" key="1">
    <source>
        <dbReference type="Pfam" id="PF13847"/>
    </source>
</evidence>
<dbReference type="InterPro" id="IPR029063">
    <property type="entry name" value="SAM-dependent_MTases_sf"/>
</dbReference>
<gene>
    <name evidence="2" type="ORF">ACFSB2_04240</name>
</gene>
<keyword evidence="2" id="KW-0808">Transferase</keyword>
<dbReference type="Proteomes" id="UP001597079">
    <property type="component" value="Unassembled WGS sequence"/>
</dbReference>
<evidence type="ECO:0000313" key="2">
    <source>
        <dbReference type="EMBL" id="MFD1673917.1"/>
    </source>
</evidence>
<dbReference type="Pfam" id="PF13847">
    <property type="entry name" value="Methyltransf_31"/>
    <property type="match status" value="1"/>
</dbReference>
<dbReference type="InterPro" id="IPR025714">
    <property type="entry name" value="Methyltranfer_dom"/>
</dbReference>
<comment type="caution">
    <text evidence="2">The sequence shown here is derived from an EMBL/GenBank/DDBJ whole genome shotgun (WGS) entry which is preliminary data.</text>
</comment>
<dbReference type="GO" id="GO:0008168">
    <property type="term" value="F:methyltransferase activity"/>
    <property type="evidence" value="ECO:0007669"/>
    <property type="project" value="UniProtKB-KW"/>
</dbReference>
<sequence length="267" mass="30614">MSEWRDSVQDSQARWEANAEHWDDYMGEASNRFHRELIRPSTEKLLNVQKGQTVLDIACGNGNFSRRLAELGAEVIAFDYSAKMVERARLRSKDGIDHIDYRVVDATDDEALLALGRQRFDSAVANMALMDIADITPLIRALHTLLQPNGVFVFSITHPCFQTPHMRKVHEVEEVNGEMRVRDSIQISRYLTAECYSAIGIRNQPLPHLMFHRPLSYYLNLLFSFGFVLDGTAEPSFSKDEDNGQFDWYEMPPAIIFRFRKMSGSCT</sequence>
<evidence type="ECO:0000313" key="3">
    <source>
        <dbReference type="Proteomes" id="UP001597079"/>
    </source>
</evidence>